<comment type="catalytic activity">
    <reaction evidence="6">
        <text>L-threonyl-[protein] + ATP = O-phospho-L-threonyl-[protein] + ADP + H(+)</text>
        <dbReference type="Rhea" id="RHEA:46608"/>
        <dbReference type="Rhea" id="RHEA-COMP:11060"/>
        <dbReference type="Rhea" id="RHEA-COMP:11605"/>
        <dbReference type="ChEBI" id="CHEBI:15378"/>
        <dbReference type="ChEBI" id="CHEBI:30013"/>
        <dbReference type="ChEBI" id="CHEBI:30616"/>
        <dbReference type="ChEBI" id="CHEBI:61977"/>
        <dbReference type="ChEBI" id="CHEBI:456216"/>
        <dbReference type="EC" id="2.7.11.1"/>
    </reaction>
</comment>
<evidence type="ECO:0000256" key="6">
    <source>
        <dbReference type="ARBA" id="ARBA00047899"/>
    </source>
</evidence>
<evidence type="ECO:0000256" key="5">
    <source>
        <dbReference type="ARBA" id="ARBA00022777"/>
    </source>
</evidence>
<feature type="domain" description="Protein kinase" evidence="9">
    <location>
        <begin position="105"/>
        <end position="411"/>
    </location>
</feature>
<dbReference type="GO" id="GO:0034045">
    <property type="term" value="C:phagophore assembly site membrane"/>
    <property type="evidence" value="ECO:0007669"/>
    <property type="project" value="TreeGrafter"/>
</dbReference>
<evidence type="ECO:0000259" key="9">
    <source>
        <dbReference type="PROSITE" id="PS50011"/>
    </source>
</evidence>
<dbReference type="GO" id="GO:0004674">
    <property type="term" value="F:protein serine/threonine kinase activity"/>
    <property type="evidence" value="ECO:0007669"/>
    <property type="project" value="UniProtKB-KW"/>
</dbReference>
<dbReference type="GO" id="GO:0005829">
    <property type="term" value="C:cytosol"/>
    <property type="evidence" value="ECO:0007669"/>
    <property type="project" value="TreeGrafter"/>
</dbReference>
<evidence type="ECO:0000256" key="8">
    <source>
        <dbReference type="SAM" id="Phobius"/>
    </source>
</evidence>
<feature type="transmembrane region" description="Helical" evidence="8">
    <location>
        <begin position="177"/>
        <end position="199"/>
    </location>
</feature>
<dbReference type="GO" id="GO:0000045">
    <property type="term" value="P:autophagosome assembly"/>
    <property type="evidence" value="ECO:0007669"/>
    <property type="project" value="TreeGrafter"/>
</dbReference>
<evidence type="ECO:0000256" key="1">
    <source>
        <dbReference type="ARBA" id="ARBA00012513"/>
    </source>
</evidence>
<dbReference type="Gene3D" id="1.20.58.80">
    <property type="entry name" value="Phosphotransferase system, lactose/cellobiose-type IIA subunit"/>
    <property type="match status" value="2"/>
</dbReference>
<dbReference type="InterPro" id="IPR011009">
    <property type="entry name" value="Kinase-like_dom_sf"/>
</dbReference>
<feature type="transmembrane region" description="Helical" evidence="8">
    <location>
        <begin position="211"/>
        <end position="230"/>
    </location>
</feature>
<dbReference type="InterPro" id="IPR053911">
    <property type="entry name" value="PGAP2IP_TM_2nd"/>
</dbReference>
<keyword evidence="4" id="KW-0808">Transferase</keyword>
<feature type="transmembrane region" description="Helical" evidence="8">
    <location>
        <begin position="102"/>
        <end position="119"/>
    </location>
</feature>
<dbReference type="Gene3D" id="1.10.510.10">
    <property type="entry name" value="Transferase(Phosphotransferase) domain 1"/>
    <property type="match status" value="1"/>
</dbReference>
<dbReference type="GO" id="GO:0042594">
    <property type="term" value="P:response to starvation"/>
    <property type="evidence" value="ECO:0007669"/>
    <property type="project" value="TreeGrafter"/>
</dbReference>
<dbReference type="SUPFAM" id="SSF56112">
    <property type="entry name" value="Protein kinase-like (PK-like)"/>
    <property type="match status" value="1"/>
</dbReference>
<keyword evidence="8" id="KW-0472">Membrane</keyword>
<comment type="catalytic activity">
    <reaction evidence="7">
        <text>L-seryl-[protein] + ATP = O-phospho-L-seryl-[protein] + ADP + H(+)</text>
        <dbReference type="Rhea" id="RHEA:17989"/>
        <dbReference type="Rhea" id="RHEA-COMP:9863"/>
        <dbReference type="Rhea" id="RHEA-COMP:11604"/>
        <dbReference type="ChEBI" id="CHEBI:15378"/>
        <dbReference type="ChEBI" id="CHEBI:29999"/>
        <dbReference type="ChEBI" id="CHEBI:30616"/>
        <dbReference type="ChEBI" id="CHEBI:83421"/>
        <dbReference type="ChEBI" id="CHEBI:456216"/>
        <dbReference type="EC" id="2.7.11.1"/>
    </reaction>
</comment>
<keyword evidence="2" id="KW-0963">Cytoplasm</keyword>
<feature type="transmembrane region" description="Helical" evidence="8">
    <location>
        <begin position="76"/>
        <end position="95"/>
    </location>
</feature>
<feature type="transmembrane region" description="Helical" evidence="8">
    <location>
        <begin position="125"/>
        <end position="143"/>
    </location>
</feature>
<gene>
    <name evidence="10" type="ORF">OTI717_LOCUS29970</name>
</gene>
<accession>A0A819PPJ2</accession>
<dbReference type="AlphaFoldDB" id="A0A819PPJ2"/>
<dbReference type="SMART" id="SM00220">
    <property type="entry name" value="S_TKc"/>
    <property type="match status" value="1"/>
</dbReference>
<dbReference type="PANTHER" id="PTHR24348:SF65">
    <property type="entry name" value="SERINE_THREONINE-PROTEIN KINASE ULK3"/>
    <property type="match status" value="1"/>
</dbReference>
<keyword evidence="5" id="KW-0418">Kinase</keyword>
<comment type="caution">
    <text evidence="10">The sequence shown here is derived from an EMBL/GenBank/DDBJ whole genome shotgun (WGS) entry which is preliminary data.</text>
</comment>
<protein>
    <recommendedName>
        <fullName evidence="1">non-specific serine/threonine protein kinase</fullName>
        <ecNumber evidence="1">2.7.11.1</ecNumber>
    </recommendedName>
</protein>
<reference evidence="10" key="1">
    <citation type="submission" date="2021-02" db="EMBL/GenBank/DDBJ databases">
        <authorList>
            <person name="Nowell W R."/>
        </authorList>
    </citation>
    <scope>NUCLEOTIDE SEQUENCE</scope>
</reference>
<dbReference type="PROSITE" id="PS50011">
    <property type="entry name" value="PROTEIN_KINASE_DOM"/>
    <property type="match status" value="1"/>
</dbReference>
<dbReference type="GO" id="GO:0061709">
    <property type="term" value="P:reticulophagy"/>
    <property type="evidence" value="ECO:0007669"/>
    <property type="project" value="TreeGrafter"/>
</dbReference>
<proteinExistence type="predicted"/>
<evidence type="ECO:0000256" key="2">
    <source>
        <dbReference type="ARBA" id="ARBA00022490"/>
    </source>
</evidence>
<organism evidence="10 11">
    <name type="scientific">Rotaria sordida</name>
    <dbReference type="NCBI Taxonomy" id="392033"/>
    <lineage>
        <taxon>Eukaryota</taxon>
        <taxon>Metazoa</taxon>
        <taxon>Spiralia</taxon>
        <taxon>Gnathifera</taxon>
        <taxon>Rotifera</taxon>
        <taxon>Eurotatoria</taxon>
        <taxon>Bdelloidea</taxon>
        <taxon>Philodinida</taxon>
        <taxon>Philodinidae</taxon>
        <taxon>Rotaria</taxon>
    </lineage>
</organism>
<keyword evidence="8" id="KW-0812">Transmembrane</keyword>
<dbReference type="SUPFAM" id="SSF116846">
    <property type="entry name" value="MIT domain"/>
    <property type="match status" value="2"/>
</dbReference>
<dbReference type="EC" id="2.7.11.1" evidence="1"/>
<dbReference type="Pfam" id="PF23021">
    <property type="entry name" value="6TM_2nd_PGAP2IP"/>
    <property type="match status" value="1"/>
</dbReference>
<dbReference type="InterPro" id="IPR045269">
    <property type="entry name" value="Atg1-like"/>
</dbReference>
<dbReference type="EMBL" id="CAJOAX010007803">
    <property type="protein sequence ID" value="CAF4018673.1"/>
    <property type="molecule type" value="Genomic_DNA"/>
</dbReference>
<feature type="transmembrane region" description="Helical" evidence="8">
    <location>
        <begin position="150"/>
        <end position="171"/>
    </location>
</feature>
<name>A0A819PPJ2_9BILA</name>
<dbReference type="Proteomes" id="UP000663823">
    <property type="component" value="Unassembled WGS sequence"/>
</dbReference>
<dbReference type="PANTHER" id="PTHR24348">
    <property type="entry name" value="SERINE/THREONINE-PROTEIN KINASE UNC-51-RELATED"/>
    <property type="match status" value="1"/>
</dbReference>
<dbReference type="InterPro" id="IPR000719">
    <property type="entry name" value="Prot_kinase_dom"/>
</dbReference>
<dbReference type="GO" id="GO:0034727">
    <property type="term" value="P:piecemeal microautophagy of the nucleus"/>
    <property type="evidence" value="ECO:0007669"/>
    <property type="project" value="TreeGrafter"/>
</dbReference>
<keyword evidence="8" id="KW-1133">Transmembrane helix</keyword>
<evidence type="ECO:0000256" key="3">
    <source>
        <dbReference type="ARBA" id="ARBA00022527"/>
    </source>
</evidence>
<evidence type="ECO:0000313" key="11">
    <source>
        <dbReference type="Proteomes" id="UP000663823"/>
    </source>
</evidence>
<dbReference type="GO" id="GO:0005776">
    <property type="term" value="C:autophagosome"/>
    <property type="evidence" value="ECO:0007669"/>
    <property type="project" value="TreeGrafter"/>
</dbReference>
<dbReference type="InterPro" id="IPR036181">
    <property type="entry name" value="MIT_dom_sf"/>
</dbReference>
<dbReference type="GO" id="GO:0005524">
    <property type="term" value="F:ATP binding"/>
    <property type="evidence" value="ECO:0007669"/>
    <property type="project" value="InterPro"/>
</dbReference>
<feature type="transmembrane region" description="Helical" evidence="8">
    <location>
        <begin position="37"/>
        <end position="56"/>
    </location>
</feature>
<sequence length="627" mass="71392">MWQLLPSISFYLFSTKSTLGINPLRSASCENILQPNWLLVGIGFGSLLFYLQWVFGDISVVSRWASNGFPNQPLDPIPYGLLIWFGLFCGIVIINRLSIVTNRWWVSVGFLGSGLLYFSRGNVSFMSGFALSIFIGSILPLLFDKIARGLSTHIVFIANFAYIIQVIYAVWTSAYNFVPFAFGIAFLIACIGTFSRFLALPSTSLRKAEDVRCVFFLAIIFICKFLFLLISQRYLTAAVWTVHFGYDNNARPSLDRVASVLADTNADVIGLLETDTAKPFFGNNDLTSYLGEKLHMFIDFDVAQHIGKRGSRSIRGTLLYMAPEILSSHPYDNRVDLWSMGIILYECLFGRSPFVFSSTDELVEEIKSNIPIEIPNDTRISSECRNLLEGLLQRDPNRRISFQDFFRHPFIFIDLSFQIIRADDLFQRSITYEQRGDIKKALDYRVRALDEYVAIIKVDEDHDRKRMLRMKVKEGLAAAEILKKRISQMNLNSASASTTVSSSTENLDLKNNKELFQAYQHCLNGNQLMNIARFSQACEEYQIGLTVMLRAARTETDPVKSKILHDVISFYLNKAEICKDKNEAQQLDIDIEKIKENTALDNTMLNESNFITERQQRASSHQNCCLQ</sequence>
<dbReference type="GO" id="GO:0000422">
    <property type="term" value="P:autophagy of mitochondrion"/>
    <property type="evidence" value="ECO:0007669"/>
    <property type="project" value="TreeGrafter"/>
</dbReference>
<evidence type="ECO:0000256" key="4">
    <source>
        <dbReference type="ARBA" id="ARBA00022679"/>
    </source>
</evidence>
<dbReference type="GO" id="GO:0010506">
    <property type="term" value="P:regulation of autophagy"/>
    <property type="evidence" value="ECO:0007669"/>
    <property type="project" value="InterPro"/>
</dbReference>
<evidence type="ECO:0000313" key="10">
    <source>
        <dbReference type="EMBL" id="CAF4018673.1"/>
    </source>
</evidence>
<evidence type="ECO:0000256" key="7">
    <source>
        <dbReference type="ARBA" id="ARBA00048679"/>
    </source>
</evidence>
<dbReference type="Pfam" id="PF00069">
    <property type="entry name" value="Pkinase"/>
    <property type="match status" value="1"/>
</dbReference>
<keyword evidence="3" id="KW-0723">Serine/threonine-protein kinase</keyword>